<dbReference type="CDD" id="cd17422">
    <property type="entry name" value="MFS_MCT7"/>
    <property type="match status" value="1"/>
</dbReference>
<evidence type="ECO:0000256" key="10">
    <source>
        <dbReference type="ARBA" id="ARBA00064033"/>
    </source>
</evidence>
<dbReference type="RefSeq" id="XP_042561842.1">
    <property type="nucleotide sequence ID" value="XM_042705908.1"/>
</dbReference>
<feature type="transmembrane region" description="Helical" evidence="15">
    <location>
        <begin position="179"/>
        <end position="202"/>
    </location>
</feature>
<organism evidence="17 18">
    <name type="scientific">Clupea harengus</name>
    <name type="common">Atlantic herring</name>
    <dbReference type="NCBI Taxonomy" id="7950"/>
    <lineage>
        <taxon>Eukaryota</taxon>
        <taxon>Metazoa</taxon>
        <taxon>Chordata</taxon>
        <taxon>Craniata</taxon>
        <taxon>Vertebrata</taxon>
        <taxon>Euteleostomi</taxon>
        <taxon>Actinopterygii</taxon>
        <taxon>Neopterygii</taxon>
        <taxon>Teleostei</taxon>
        <taxon>Clupei</taxon>
        <taxon>Clupeiformes</taxon>
        <taxon>Clupeoidei</taxon>
        <taxon>Clupeidae</taxon>
        <taxon>Clupea</taxon>
    </lineage>
</organism>
<feature type="transmembrane region" description="Helical" evidence="15">
    <location>
        <begin position="120"/>
        <end position="146"/>
    </location>
</feature>
<feature type="transmembrane region" description="Helical" evidence="15">
    <location>
        <begin position="484"/>
        <end position="506"/>
    </location>
</feature>
<name>A0A8M1KD66_CLUHA</name>
<accession>A0A8M1KD66</accession>
<dbReference type="InterPro" id="IPR011701">
    <property type="entry name" value="MFS"/>
</dbReference>
<comment type="function">
    <text evidence="9">Monocarboxylate transporter selective for taurine. May associate with BSG/CD147 or EMB/GP70 ancillary proteins to mediate facilitative efflux or influx of taurine across the plasma membrane. The transport is pH- and sodium-independent. Rather low-affinity, is likely effective for taurine transport in tissues where taurine is present at high concentrations.</text>
</comment>
<comment type="subcellular location">
    <subcellularLocation>
        <location evidence="1">Basolateral cell membrane</location>
        <topology evidence="1">Multi-pass membrane protein</topology>
    </subcellularLocation>
</comment>
<evidence type="ECO:0000256" key="11">
    <source>
        <dbReference type="ARBA" id="ARBA00072172"/>
    </source>
</evidence>
<dbReference type="FunFam" id="1.20.1250.20:FF:000326">
    <property type="entry name" value="Solute carrier family 16 member 6"/>
    <property type="match status" value="1"/>
</dbReference>
<keyword evidence="17" id="KW-1185">Reference proteome</keyword>
<comment type="subunit">
    <text evidence="10">Forms functional complexes with BSG/CD147 or EMB/GP70 ancillary proteins.</text>
</comment>
<feature type="region of interest" description="Disordered" evidence="14">
    <location>
        <begin position="254"/>
        <end position="310"/>
    </location>
</feature>
<dbReference type="InterPro" id="IPR020846">
    <property type="entry name" value="MFS_dom"/>
</dbReference>
<evidence type="ECO:0000256" key="12">
    <source>
        <dbReference type="ARBA" id="ARBA00076353"/>
    </source>
</evidence>
<comment type="catalytic activity">
    <reaction evidence="8">
        <text>taurine(out) = taurine(in)</text>
        <dbReference type="Rhea" id="RHEA:66328"/>
        <dbReference type="ChEBI" id="CHEBI:507393"/>
    </reaction>
    <physiologicalReaction direction="left-to-right" evidence="8">
        <dbReference type="Rhea" id="RHEA:66329"/>
    </physiologicalReaction>
    <physiologicalReaction direction="right-to-left" evidence="8">
        <dbReference type="Rhea" id="RHEA:66330"/>
    </physiologicalReaction>
</comment>
<proteinExistence type="predicted"/>
<dbReference type="GeneID" id="122131009"/>
<reference evidence="18" key="1">
    <citation type="submission" date="2025-08" db="UniProtKB">
        <authorList>
            <consortium name="RefSeq"/>
        </authorList>
    </citation>
    <scope>IDENTIFICATION</scope>
</reference>
<dbReference type="KEGG" id="char:122131009"/>
<gene>
    <name evidence="18" type="primary">slc16a6b</name>
</gene>
<keyword evidence="4" id="KW-0597">Phosphoprotein</keyword>
<feature type="compositionally biased region" description="Basic and acidic residues" evidence="14">
    <location>
        <begin position="269"/>
        <end position="297"/>
    </location>
</feature>
<evidence type="ECO:0000256" key="8">
    <source>
        <dbReference type="ARBA" id="ARBA00050472"/>
    </source>
</evidence>
<evidence type="ECO:0000256" key="15">
    <source>
        <dbReference type="SAM" id="Phobius"/>
    </source>
</evidence>
<evidence type="ECO:0000256" key="7">
    <source>
        <dbReference type="ARBA" id="ARBA00023136"/>
    </source>
</evidence>
<feature type="transmembrane region" description="Helical" evidence="15">
    <location>
        <begin position="90"/>
        <end position="108"/>
    </location>
</feature>
<keyword evidence="3" id="KW-1003">Cell membrane</keyword>
<feature type="transmembrane region" description="Helical" evidence="15">
    <location>
        <begin position="363"/>
        <end position="384"/>
    </location>
</feature>
<dbReference type="OrthoDB" id="8055603at2759"/>
<keyword evidence="2" id="KW-0813">Transport</keyword>
<dbReference type="PROSITE" id="PS50850">
    <property type="entry name" value="MFS"/>
    <property type="match status" value="1"/>
</dbReference>
<feature type="transmembrane region" description="Helical" evidence="15">
    <location>
        <begin position="65"/>
        <end position="84"/>
    </location>
</feature>
<evidence type="ECO:0000256" key="4">
    <source>
        <dbReference type="ARBA" id="ARBA00022553"/>
    </source>
</evidence>
<evidence type="ECO:0000313" key="18">
    <source>
        <dbReference type="RefSeq" id="XP_042561842.1"/>
    </source>
</evidence>
<feature type="domain" description="Major facilitator superfamily (MFS) profile" evidence="16">
    <location>
        <begin position="26"/>
        <end position="508"/>
    </location>
</feature>
<evidence type="ECO:0000256" key="3">
    <source>
        <dbReference type="ARBA" id="ARBA00022475"/>
    </source>
</evidence>
<evidence type="ECO:0000256" key="5">
    <source>
        <dbReference type="ARBA" id="ARBA00022692"/>
    </source>
</evidence>
<evidence type="ECO:0000256" key="2">
    <source>
        <dbReference type="ARBA" id="ARBA00022448"/>
    </source>
</evidence>
<dbReference type="PANTHER" id="PTHR11360:SF20">
    <property type="entry name" value="MONOCARBOXYLATE TRANSPORTER 7"/>
    <property type="match status" value="1"/>
</dbReference>
<feature type="transmembrane region" description="Helical" evidence="15">
    <location>
        <begin position="324"/>
        <end position="343"/>
    </location>
</feature>
<dbReference type="InterPro" id="IPR050327">
    <property type="entry name" value="Proton-linked_MCT"/>
</dbReference>
<evidence type="ECO:0000256" key="14">
    <source>
        <dbReference type="SAM" id="MobiDB-lite"/>
    </source>
</evidence>
<feature type="transmembrane region" description="Helical" evidence="15">
    <location>
        <begin position="391"/>
        <end position="410"/>
    </location>
</feature>
<evidence type="ECO:0000256" key="6">
    <source>
        <dbReference type="ARBA" id="ARBA00022989"/>
    </source>
</evidence>
<feature type="compositionally biased region" description="Polar residues" evidence="14">
    <location>
        <begin position="254"/>
        <end position="268"/>
    </location>
</feature>
<dbReference type="Proteomes" id="UP000515152">
    <property type="component" value="Unplaced"/>
</dbReference>
<dbReference type="FunFam" id="1.20.1250.20:FF:000490">
    <property type="entry name" value="Solute carrier family 16 member 6"/>
    <property type="match status" value="1"/>
</dbReference>
<feature type="transmembrane region" description="Helical" evidence="15">
    <location>
        <begin position="416"/>
        <end position="440"/>
    </location>
</feature>
<dbReference type="AlphaFoldDB" id="A0A8M1KD66"/>
<dbReference type="PANTHER" id="PTHR11360">
    <property type="entry name" value="MONOCARBOXYLATE TRANSPORTER"/>
    <property type="match status" value="1"/>
</dbReference>
<keyword evidence="7 15" id="KW-0472">Membrane</keyword>
<feature type="compositionally biased region" description="Low complexity" evidence="14">
    <location>
        <begin position="300"/>
        <end position="310"/>
    </location>
</feature>
<evidence type="ECO:0000256" key="9">
    <source>
        <dbReference type="ARBA" id="ARBA00058516"/>
    </source>
</evidence>
<feature type="transmembrane region" description="Helical" evidence="15">
    <location>
        <begin position="452"/>
        <end position="472"/>
    </location>
</feature>
<dbReference type="GO" id="GO:0008028">
    <property type="term" value="F:monocarboxylic acid transmembrane transporter activity"/>
    <property type="evidence" value="ECO:0007669"/>
    <property type="project" value="TreeGrafter"/>
</dbReference>
<dbReference type="GO" id="GO:0016323">
    <property type="term" value="C:basolateral plasma membrane"/>
    <property type="evidence" value="ECO:0007669"/>
    <property type="project" value="UniProtKB-SubCell"/>
</dbReference>
<keyword evidence="6 15" id="KW-1133">Transmembrane helix</keyword>
<evidence type="ECO:0000256" key="13">
    <source>
        <dbReference type="ARBA" id="ARBA00079656"/>
    </source>
</evidence>
<dbReference type="Pfam" id="PF07690">
    <property type="entry name" value="MFS_1"/>
    <property type="match status" value="1"/>
</dbReference>
<evidence type="ECO:0000256" key="1">
    <source>
        <dbReference type="ARBA" id="ARBA00004554"/>
    </source>
</evidence>
<keyword evidence="5 15" id="KW-0812">Transmembrane</keyword>
<evidence type="ECO:0000313" key="17">
    <source>
        <dbReference type="Proteomes" id="UP000515152"/>
    </source>
</evidence>
<sequence length="555" mass="59777">MMGLISSVKGCMGPNVYPDVPDGGWGWVVAVTFFFVEVFTYGIIKSFGIFLQDLVAEFNESNTRVMWVISICVFIMSFAAPLATVLSNRFGFRPIIMVGGFLMSLGTISSGFTRSINEMYITMGIVSGLGYCFTYLPTLTILSQYFSRRRSIVTSVASSGECIATFALAPAFNAIKDAIGWRSCMVVIGVLQAIVIGCGALLRPIIIEPRQTVVDSSSSHLKELDSKYALENEDTHTSSSSVDSGVQSLTASCTNLNNTQQGDPSQASPDKKSLAEEEKKQQACLKKEEDNEGHETVPLEPSEPTTATSPASTKRLDFMVLRDGSFICYSLFGLFATLGFFAPQFYVMELSVSLGVSRETAPFMLSAMGVAELVGRLSIGWLLARLPLRKINVLLLSVLLLGGVLVAFALVQEFWGVAACCVLYGYLLGTVCSTHIPMLAEDDVVGIERMPSAVGIYACIQSFAGLAGPPLGGFLVDKTQKYGSAFYSCAVGMVLGALFLGLVRPVRLGLCQGKRKGESRESSPSRDSTYAPVDFLDVDLAGEDSPAKRKEPSVV</sequence>
<dbReference type="InterPro" id="IPR030766">
    <property type="entry name" value="MCT7"/>
</dbReference>
<protein>
    <recommendedName>
        <fullName evidence="11">Monocarboxylate transporter 7</fullName>
    </recommendedName>
    <alternativeName>
        <fullName evidence="12">Monocarboxylate transporter 6</fullName>
    </alternativeName>
    <alternativeName>
        <fullName evidence="13">Solute carrier family 16 member 6</fullName>
    </alternativeName>
</protein>
<feature type="transmembrane region" description="Helical" evidence="15">
    <location>
        <begin position="24"/>
        <end position="44"/>
    </location>
</feature>
<dbReference type="CTD" id="561766"/>
<evidence type="ECO:0000259" key="16">
    <source>
        <dbReference type="PROSITE" id="PS50850"/>
    </source>
</evidence>